<dbReference type="AlphaFoldDB" id="A0A087ER17"/>
<dbReference type="Proteomes" id="UP000037749">
    <property type="component" value="Unassembled WGS sequence"/>
</dbReference>
<dbReference type="OrthoDB" id="9806197at2"/>
<dbReference type="EMBL" id="JXCZ01000047">
    <property type="protein sequence ID" value="KOY77726.1"/>
    <property type="molecule type" value="Genomic_DNA"/>
</dbReference>
<dbReference type="Proteomes" id="UP000186588">
    <property type="component" value="Unassembled WGS sequence"/>
</dbReference>
<gene>
    <name evidence="1" type="ORF">APS55_02885</name>
    <name evidence="2" type="ORF">FF306_00672</name>
    <name evidence="3" type="ORF">RZ72_03850</name>
</gene>
<dbReference type="PATRIC" id="fig|148814.10.peg.1401"/>
<evidence type="ECO:0000313" key="5">
    <source>
        <dbReference type="Proteomes" id="UP000067203"/>
    </source>
</evidence>
<reference evidence="3 4" key="1">
    <citation type="journal article" date="2015" name="Genome Biol. Evol.">
        <title>Functionally Structured Genomes in Lactobacillus kunkeei Colonizing the Honey Crop and Food Products of Honeybees and Stingless Bees.</title>
        <authorList>
            <person name="Tamarit D."/>
            <person name="Ellegaard K.M."/>
            <person name="Wikander J."/>
            <person name="Olofsson T."/>
            <person name="Vasquez A."/>
            <person name="Andersson S.G."/>
        </authorList>
    </citation>
    <scope>NUCLEOTIDE SEQUENCE [LARGE SCALE GENOMIC DNA]</scope>
    <source>
        <strain evidence="3 4">LAla</strain>
    </source>
</reference>
<evidence type="ECO:0000313" key="2">
    <source>
        <dbReference type="EMBL" id="GAT90571.1"/>
    </source>
</evidence>
<dbReference type="KEGG" id="lku:APS55_02885"/>
<sequence length="129" mass="14989">MSDIQLRPIINEWAKDFSDEIVDLHYVKEQLSDAQFDNFMKQVKALDLLTNTEAYKIIYDAAKNDLELNHIDDLANRTNQLQRLIEITGEYSDQPKYVLFANMFENAGVSTDDTFARLTYAELALQDFE</sequence>
<dbReference type="EMBL" id="BDDX01000005">
    <property type="protein sequence ID" value="GAT90571.1"/>
    <property type="molecule type" value="Genomic_DNA"/>
</dbReference>
<protein>
    <submittedName>
        <fullName evidence="2">Uncharacterized protein</fullName>
    </submittedName>
</protein>
<reference evidence="5" key="2">
    <citation type="submission" date="2015-10" db="EMBL/GenBank/DDBJ databases">
        <title>Bioinformatic analysis of the first complete genome sequence of Lactobacillus kunkeei strain MP2, an Apis mellifera gut isolate.</title>
        <authorList>
            <person name="Asenjo F."/>
            <person name="Olmos A."/>
            <person name="Henriquez-Piskulich P."/>
            <person name="Aldea P."/>
            <person name="Ugalde J.A."/>
            <person name="Trombert A.N."/>
        </authorList>
    </citation>
    <scope>NUCLEOTIDE SEQUENCE [LARGE SCALE GENOMIC DNA]</scope>
    <source>
        <strain evidence="5">MP2</strain>
    </source>
</reference>
<reference evidence="1 5" key="3">
    <citation type="journal article" date="2016" name="PeerJ">
        <title>Genome sequencing and analysis of the first complete genome of Lactobacillus kunkeei strain MP2, an Apis mellifera gut isolate.</title>
        <authorList>
            <person name="Asenjo F."/>
            <person name="Olmos A."/>
            <person name="Henriquez-Piskulich P."/>
            <person name="Polanco V."/>
            <person name="Aldea P."/>
            <person name="Ugalde J.A."/>
            <person name="Trombert A.N."/>
        </authorList>
    </citation>
    <scope>NUCLEOTIDE SEQUENCE [LARGE SCALE GENOMIC DNA]</scope>
    <source>
        <strain evidence="1 5">MP2</strain>
    </source>
</reference>
<dbReference type="STRING" id="148814.APS55_02885"/>
<dbReference type="RefSeq" id="WP_034530580.1">
    <property type="nucleotide sequence ID" value="NZ_BAABVW010000069.1"/>
</dbReference>
<organism evidence="2 6">
    <name type="scientific">Apilactobacillus kunkeei</name>
    <dbReference type="NCBI Taxonomy" id="148814"/>
    <lineage>
        <taxon>Bacteria</taxon>
        <taxon>Bacillati</taxon>
        <taxon>Bacillota</taxon>
        <taxon>Bacilli</taxon>
        <taxon>Lactobacillales</taxon>
        <taxon>Lactobacillaceae</taxon>
        <taxon>Apilactobacillus</taxon>
    </lineage>
</organism>
<dbReference type="Proteomes" id="UP000067203">
    <property type="component" value="Chromosome"/>
</dbReference>
<evidence type="ECO:0000313" key="4">
    <source>
        <dbReference type="Proteomes" id="UP000037749"/>
    </source>
</evidence>
<name>A0A087ER17_9LACO</name>
<proteinExistence type="predicted"/>
<dbReference type="EMBL" id="CP012920">
    <property type="protein sequence ID" value="ALJ31237.1"/>
    <property type="molecule type" value="Genomic_DNA"/>
</dbReference>
<accession>A0A087ER17</accession>
<evidence type="ECO:0000313" key="1">
    <source>
        <dbReference type="EMBL" id="ALJ31237.1"/>
    </source>
</evidence>
<reference evidence="2 6" key="4">
    <citation type="journal article" date="2016" name="Syst. Appl. Microbiol.">
        <title>Genomic characterization of a fructophilic bee symbiont Lactobacillus kunkeei reveals its niche-specific adaptation.</title>
        <authorList>
            <person name="Maeno S."/>
            <person name="Tanizawa Y."/>
            <person name="Kanesaki Y."/>
            <person name="Kubota E."/>
            <person name="Kumar H."/>
            <person name="Dicks L."/>
            <person name="Salminen S."/>
            <person name="Nakagawa J."/>
            <person name="Arita M."/>
            <person name="Endo A."/>
        </authorList>
    </citation>
    <scope>NUCLEOTIDE SEQUENCE [LARGE SCALE GENOMIC DNA]</scope>
    <source>
        <strain evidence="2 6">FF30-6</strain>
    </source>
</reference>
<evidence type="ECO:0000313" key="6">
    <source>
        <dbReference type="Proteomes" id="UP000186588"/>
    </source>
</evidence>
<evidence type="ECO:0000313" key="3">
    <source>
        <dbReference type="EMBL" id="KOY77726.1"/>
    </source>
</evidence>